<dbReference type="PANTHER" id="PTHR10039">
    <property type="entry name" value="AMELOGENIN"/>
    <property type="match status" value="1"/>
</dbReference>
<evidence type="ECO:0000259" key="2">
    <source>
        <dbReference type="Pfam" id="PF24883"/>
    </source>
</evidence>
<evidence type="ECO:0000256" key="1">
    <source>
        <dbReference type="ARBA" id="ARBA00022737"/>
    </source>
</evidence>
<dbReference type="AlphaFoldDB" id="A0AA39MLP7"/>
<dbReference type="CDD" id="cd21037">
    <property type="entry name" value="MLKL_NTD"/>
    <property type="match status" value="1"/>
</dbReference>
<dbReference type="Pfam" id="PF24883">
    <property type="entry name" value="NPHP3_N"/>
    <property type="match status" value="1"/>
</dbReference>
<evidence type="ECO:0000313" key="3">
    <source>
        <dbReference type="EMBL" id="KAK0438917.1"/>
    </source>
</evidence>
<dbReference type="Gene3D" id="3.40.50.300">
    <property type="entry name" value="P-loop containing nucleotide triphosphate hydrolases"/>
    <property type="match status" value="1"/>
</dbReference>
<evidence type="ECO:0000313" key="4">
    <source>
        <dbReference type="Proteomes" id="UP001175226"/>
    </source>
</evidence>
<keyword evidence="4" id="KW-1185">Reference proteome</keyword>
<proteinExistence type="predicted"/>
<dbReference type="InterPro" id="IPR059179">
    <property type="entry name" value="MLKL-like_MCAfunc"/>
</dbReference>
<dbReference type="Gene3D" id="1.20.930.20">
    <property type="entry name" value="Adaptor protein Cbl, N-terminal domain"/>
    <property type="match status" value="1"/>
</dbReference>
<dbReference type="PANTHER" id="PTHR10039:SF17">
    <property type="entry name" value="FUNGAL STAND N-TERMINAL GOODBYE DOMAIN-CONTAINING PROTEIN-RELATED"/>
    <property type="match status" value="1"/>
</dbReference>
<name>A0AA39MLP7_9AGAR</name>
<gene>
    <name evidence="3" type="ORF">EV421DRAFT_926680</name>
</gene>
<organism evidence="3 4">
    <name type="scientific">Armillaria borealis</name>
    <dbReference type="NCBI Taxonomy" id="47425"/>
    <lineage>
        <taxon>Eukaryota</taxon>
        <taxon>Fungi</taxon>
        <taxon>Dikarya</taxon>
        <taxon>Basidiomycota</taxon>
        <taxon>Agaricomycotina</taxon>
        <taxon>Agaricomycetes</taxon>
        <taxon>Agaricomycetidae</taxon>
        <taxon>Agaricales</taxon>
        <taxon>Marasmiineae</taxon>
        <taxon>Physalacriaceae</taxon>
        <taxon>Armillaria</taxon>
    </lineage>
</organism>
<dbReference type="EMBL" id="JAUEPT010000040">
    <property type="protein sequence ID" value="KAK0438917.1"/>
    <property type="molecule type" value="Genomic_DNA"/>
</dbReference>
<dbReference type="Proteomes" id="UP001175226">
    <property type="component" value="Unassembled WGS sequence"/>
</dbReference>
<dbReference type="SUPFAM" id="SSF52540">
    <property type="entry name" value="P-loop containing nucleoside triphosphate hydrolases"/>
    <property type="match status" value="1"/>
</dbReference>
<reference evidence="3" key="1">
    <citation type="submission" date="2023-06" db="EMBL/GenBank/DDBJ databases">
        <authorList>
            <consortium name="Lawrence Berkeley National Laboratory"/>
            <person name="Ahrendt S."/>
            <person name="Sahu N."/>
            <person name="Indic B."/>
            <person name="Wong-Bajracharya J."/>
            <person name="Merenyi Z."/>
            <person name="Ke H.-M."/>
            <person name="Monk M."/>
            <person name="Kocsube S."/>
            <person name="Drula E."/>
            <person name="Lipzen A."/>
            <person name="Balint B."/>
            <person name="Henrissat B."/>
            <person name="Andreopoulos B."/>
            <person name="Martin F.M."/>
            <person name="Harder C.B."/>
            <person name="Rigling D."/>
            <person name="Ford K.L."/>
            <person name="Foster G.D."/>
            <person name="Pangilinan J."/>
            <person name="Papanicolaou A."/>
            <person name="Barry K."/>
            <person name="LaButti K."/>
            <person name="Viragh M."/>
            <person name="Koriabine M."/>
            <person name="Yan M."/>
            <person name="Riley R."/>
            <person name="Champramary S."/>
            <person name="Plett K.L."/>
            <person name="Tsai I.J."/>
            <person name="Slot J."/>
            <person name="Sipos G."/>
            <person name="Plett J."/>
            <person name="Nagy L.G."/>
            <person name="Grigoriev I.V."/>
        </authorList>
    </citation>
    <scope>NUCLEOTIDE SEQUENCE</scope>
    <source>
        <strain evidence="3">FPL87.14</strain>
    </source>
</reference>
<comment type="caution">
    <text evidence="3">The sequence shown here is derived from an EMBL/GenBank/DDBJ whole genome shotgun (WGS) entry which is preliminary data.</text>
</comment>
<dbReference type="InterPro" id="IPR027417">
    <property type="entry name" value="P-loop_NTPase"/>
</dbReference>
<dbReference type="InterPro" id="IPR056884">
    <property type="entry name" value="NPHP3-like_N"/>
</dbReference>
<protein>
    <recommendedName>
        <fullName evidence="2">Nephrocystin 3-like N-terminal domain-containing protein</fullName>
    </recommendedName>
</protein>
<dbReference type="InterPro" id="IPR036537">
    <property type="entry name" value="Adaptor_Cbl_N_dom_sf"/>
</dbReference>
<dbReference type="GO" id="GO:0007166">
    <property type="term" value="P:cell surface receptor signaling pathway"/>
    <property type="evidence" value="ECO:0007669"/>
    <property type="project" value="InterPro"/>
</dbReference>
<accession>A0AA39MLP7</accession>
<keyword evidence="1" id="KW-0677">Repeat</keyword>
<sequence>MASTQRERHPFLKHLIPRILFPRSKTVTASPDVAVPVQSVPISSISNGHIDTIGDVHPRTRVFSRFLPLLIGPRRRVAPNVTVPRRTLLQAFVHPLKILEKTAEGIPVPGLKGAVGALVAIVDIIQETDQNKRDLQEIVNMVERLDYLLSPFRTLPDRNIEIPGALKEHIEGFQNGLASIEDTCRNLRNCTLVDGLLYSSEDKQIIAGVFRQLRFLLESLLTGSVLRIEVNTSNIHTDVHSLIINAIPRSQAARWRNGTPGECLEGTRTAILEDIMTWILDGSDTRCVCWLNSVAGAGKSTVARSVAHWAADRGILGGSFFCSRNDSQQKDARLVIPTIAFHLSELDMAFRQELVSVVRHWDGIDLETPSQQLERLVIKPLLSMGHRSDPLLLIVDALDECTNEIARRELVSGFLSITHDLHALKVLITSRPEVPERETFQSVSSARWKDIILHRMDRRLVDADIRMYLHAKLITMVPSPPISGDTVTETENTWPPEHLLDQLVQKSAGLFIFATTVCRFIESPGDRAEQLTQIASVSESHNEGEYGLDHLYRRTVSSAIENLPDSKVNDLRTVLGTIILLQQPMTLRNICLLLKMTRNHVEGMLSRFHSVVVVPSDDRDFVRLFHSSFRDFLTSNTRCSNKCEVEWCMNSRECAHTKLFVSRLRVRPAQNHRSICFRLLDLMKNAFSGPHADNMSGDHDATITMPYSDDDILRYACLYWSDHLSFVSTHNTAEVRIVVDLINSFLCEKGDAWLSYMGKDTDTFKVGVQSLDVIDEWGAKLPGQFKLHDWIATARTNLTAMALLGNLT</sequence>
<feature type="domain" description="Nephrocystin 3-like N-terminal" evidence="2">
    <location>
        <begin position="267"/>
        <end position="431"/>
    </location>
</feature>